<dbReference type="PROSITE" id="PS50144">
    <property type="entry name" value="MATH"/>
    <property type="match status" value="1"/>
</dbReference>
<dbReference type="InterPro" id="IPR038765">
    <property type="entry name" value="Papain-like_cys_pep_sf"/>
</dbReference>
<dbReference type="InterPro" id="IPR002083">
    <property type="entry name" value="MATH/TRAF_dom"/>
</dbReference>
<dbReference type="SMART" id="SM00061">
    <property type="entry name" value="MATH"/>
    <property type="match status" value="1"/>
</dbReference>
<keyword evidence="6 10" id="KW-0378">Hydrolase</keyword>
<dbReference type="PANTHER" id="PTHR24006:SF644">
    <property type="entry name" value="UBIQUITIN CARBOXYL-TERMINAL HYDROLASE 7"/>
    <property type="match status" value="1"/>
</dbReference>
<dbReference type="Gene3D" id="3.90.70.10">
    <property type="entry name" value="Cysteine proteinases"/>
    <property type="match status" value="1"/>
</dbReference>
<evidence type="ECO:0000313" key="11">
    <source>
        <dbReference type="Proteomes" id="UP001308179"/>
    </source>
</evidence>
<dbReference type="InterPro" id="IPR029346">
    <property type="entry name" value="USP_C"/>
</dbReference>
<dbReference type="InterPro" id="IPR001394">
    <property type="entry name" value="Peptidase_C19_UCH"/>
</dbReference>
<dbReference type="EC" id="3.4.19.12" evidence="3"/>
<dbReference type="GO" id="GO:0004843">
    <property type="term" value="F:cysteine-type deubiquitinase activity"/>
    <property type="evidence" value="ECO:0007669"/>
    <property type="project" value="UniProtKB-EC"/>
</dbReference>
<comment type="similarity">
    <text evidence="2">Belongs to the peptidase C19 family.</text>
</comment>
<dbReference type="Pfam" id="PF00443">
    <property type="entry name" value="UCH"/>
    <property type="match status" value="1"/>
</dbReference>
<evidence type="ECO:0000256" key="3">
    <source>
        <dbReference type="ARBA" id="ARBA00012759"/>
    </source>
</evidence>
<dbReference type="Gene3D" id="3.10.20.90">
    <property type="entry name" value="Phosphatidylinositol 3-kinase Catalytic Subunit, Chain A, domain 1"/>
    <property type="match status" value="2"/>
</dbReference>
<organism evidence="10 11">
    <name type="scientific">Rachicladosporium monterosium</name>
    <dbReference type="NCBI Taxonomy" id="1507873"/>
    <lineage>
        <taxon>Eukaryota</taxon>
        <taxon>Fungi</taxon>
        <taxon>Dikarya</taxon>
        <taxon>Ascomycota</taxon>
        <taxon>Pezizomycotina</taxon>
        <taxon>Dothideomycetes</taxon>
        <taxon>Dothideomycetidae</taxon>
        <taxon>Cladosporiales</taxon>
        <taxon>Cladosporiaceae</taxon>
        <taxon>Rachicladosporium</taxon>
    </lineage>
</organism>
<dbReference type="InterPro" id="IPR050164">
    <property type="entry name" value="Peptidase_C19"/>
</dbReference>
<feature type="compositionally biased region" description="Acidic residues" evidence="8">
    <location>
        <begin position="897"/>
        <end position="909"/>
    </location>
</feature>
<evidence type="ECO:0000259" key="9">
    <source>
        <dbReference type="PROSITE" id="PS50144"/>
    </source>
</evidence>
<evidence type="ECO:0000313" key="10">
    <source>
        <dbReference type="EMBL" id="KAK5144971.1"/>
    </source>
</evidence>
<keyword evidence="7" id="KW-0788">Thiol protease</keyword>
<dbReference type="Gene3D" id="2.60.210.10">
    <property type="entry name" value="Apoptosis, Tumor Necrosis Factor Receptor Associated Protein 2, Chain A"/>
    <property type="match status" value="1"/>
</dbReference>
<dbReference type="Proteomes" id="UP001308179">
    <property type="component" value="Unassembled WGS sequence"/>
</dbReference>
<dbReference type="PROSITE" id="PS00972">
    <property type="entry name" value="USP_1"/>
    <property type="match status" value="1"/>
</dbReference>
<keyword evidence="5" id="KW-0833">Ubl conjugation pathway</keyword>
<dbReference type="PANTHER" id="PTHR24006">
    <property type="entry name" value="UBIQUITIN CARBOXYL-TERMINAL HYDROLASE"/>
    <property type="match status" value="1"/>
</dbReference>
<feature type="compositionally biased region" description="Basic and acidic residues" evidence="8">
    <location>
        <begin position="886"/>
        <end position="896"/>
    </location>
</feature>
<keyword evidence="4 10" id="KW-0645">Protease</keyword>
<gene>
    <name evidence="10" type="primary">UBP15</name>
    <name evidence="10" type="ORF">LTR32_003186</name>
</gene>
<evidence type="ECO:0000256" key="4">
    <source>
        <dbReference type="ARBA" id="ARBA00022670"/>
    </source>
</evidence>
<dbReference type="InterPro" id="IPR024729">
    <property type="entry name" value="USP7_ICP0-binding_dom"/>
</dbReference>
<dbReference type="GO" id="GO:0006508">
    <property type="term" value="P:proteolysis"/>
    <property type="evidence" value="ECO:0007669"/>
    <property type="project" value="UniProtKB-KW"/>
</dbReference>
<dbReference type="Pfam" id="PF14533">
    <property type="entry name" value="USP7_C2"/>
    <property type="match status" value="1"/>
</dbReference>
<sequence length="1023" mass="116091">MDQLGSDVLMDADYDEKQLTPTDDDNDNVAIITPDDGDSMIDDTDADITTEPALPLATDHDAIRDRFMPPYDEYETEAEAVFTWDITNWRSLPKRTNGPVFHCAGHPWRILFFPFGNAASEAVSFYLEQGYGDEKPPEDWYACAQFMLVLHNPNDPQMYIHHEASHRFTAEEGDWGFTRFADKNRIFAAKYDGFDRPLVEGDMARVTAYVRVLKDPTGVLWHNFVNYDSKKETGMVGLRNQGATCYLNSLLQSLYLTGAFRKAVYQIPTSTEEERASSNSAYALQRLFYRLQADPLAVSTQELTHSFGWESRQIFEQQDVQELSRILMEKLEARMKGTEAENGQNPYTRQWSTKRSNNAYMLVYVRESRLDQILPPENEMQAPQHLPIKLAEERAAAEKRKKDRDEAHLYMNVQVATEASFKAFQGVDLIPWSADNEEVEPAAPKTYRLLRSWTVSDFSDFLTKQYGLERDLIRPWMMVNRQNGTVRPDHPLLWDNMTLQEAADKFSTRTGGFRIFVEETTRNAEGAPVWPSEETSVPSSPVVNGNAQQQHKPILIFLKYFDVDNQVLSGVGHIYMHPSEKAQDLAPHILELMCWEAGVSLELYEEIKQTYIERMKPKNTLVASEIQDGDIVCFQRHLGEAESTAIRQSKPTACLDAPAFYDYLINRIFVTFTPKFASPQQNFEVRKEGDEKFTVALSKKDNYDALAHKAAEQLSLVTTASIDPSHLRFTTANAQTGKPRTLVKRQAGTTVSTILFGTSGNYGGGYSYNSSAAAQAPDHLFYEVLEMTLTDLEQRKAIRVIWLSDGIGKETAYEMAMPKQSLFRDVLAALQKRAGLPEEVVAHVRFYEAHGSKVYKVLPLTHSVVALNEYMTVYAERIPAEEEAEAEKQGTMHDAEGEVGSDVEVEEEDARSGRSTSRLVYCFHFEKEPSKPHGVPFLFLLKEGEAFTDTRERLSKRTGIKGKNLEKVRFAVVKGGQGFVGRPVWVQDDDVLASMLGPDDHLGLEHPNRQRGNWARYESLNIR</sequence>
<feature type="domain" description="MATH" evidence="9">
    <location>
        <begin position="79"/>
        <end position="210"/>
    </location>
</feature>
<evidence type="ECO:0000256" key="6">
    <source>
        <dbReference type="ARBA" id="ARBA00022801"/>
    </source>
</evidence>
<dbReference type="Pfam" id="PF12436">
    <property type="entry name" value="USP7_ICP0_bdg"/>
    <property type="match status" value="1"/>
</dbReference>
<evidence type="ECO:0000256" key="1">
    <source>
        <dbReference type="ARBA" id="ARBA00000707"/>
    </source>
</evidence>
<keyword evidence="11" id="KW-1185">Reference proteome</keyword>
<dbReference type="SUPFAM" id="SSF54001">
    <property type="entry name" value="Cysteine proteinases"/>
    <property type="match status" value="1"/>
</dbReference>
<proteinExistence type="inferred from homology"/>
<comment type="catalytic activity">
    <reaction evidence="1">
        <text>Thiol-dependent hydrolysis of ester, thioester, amide, peptide and isopeptide bonds formed by the C-terminal Gly of ubiquitin (a 76-residue protein attached to proteins as an intracellular targeting signal).</text>
        <dbReference type="EC" id="3.4.19.12"/>
    </reaction>
</comment>
<dbReference type="SUPFAM" id="SSF49599">
    <property type="entry name" value="TRAF domain-like"/>
    <property type="match status" value="1"/>
</dbReference>
<reference evidence="10 11" key="1">
    <citation type="submission" date="2023-08" db="EMBL/GenBank/DDBJ databases">
        <title>Black Yeasts Isolated from many extreme environments.</title>
        <authorList>
            <person name="Coleine C."/>
            <person name="Stajich J.E."/>
            <person name="Selbmann L."/>
        </authorList>
    </citation>
    <scope>NUCLEOTIDE SEQUENCE [LARGE SCALE GENOMIC DNA]</scope>
    <source>
        <strain evidence="10 11">CCFEE 5386</strain>
    </source>
</reference>
<dbReference type="InterPro" id="IPR018200">
    <property type="entry name" value="USP_CS"/>
</dbReference>
<evidence type="ECO:0000256" key="2">
    <source>
        <dbReference type="ARBA" id="ARBA00009085"/>
    </source>
</evidence>
<evidence type="ECO:0000256" key="7">
    <source>
        <dbReference type="ARBA" id="ARBA00022807"/>
    </source>
</evidence>
<name>A0ABR0L869_9PEZI</name>
<dbReference type="Pfam" id="PF22486">
    <property type="entry name" value="MATH_2"/>
    <property type="match status" value="1"/>
</dbReference>
<dbReference type="InterPro" id="IPR008974">
    <property type="entry name" value="TRAF-like"/>
</dbReference>
<accession>A0ABR0L869</accession>
<evidence type="ECO:0000256" key="8">
    <source>
        <dbReference type="SAM" id="MobiDB-lite"/>
    </source>
</evidence>
<protein>
    <recommendedName>
        <fullName evidence="3">ubiquitinyl hydrolase 1</fullName>
        <ecNumber evidence="3">3.4.19.12</ecNumber>
    </recommendedName>
</protein>
<dbReference type="EMBL" id="JAVRRR010000183">
    <property type="protein sequence ID" value="KAK5144971.1"/>
    <property type="molecule type" value="Genomic_DNA"/>
</dbReference>
<feature type="region of interest" description="Disordered" evidence="8">
    <location>
        <begin position="882"/>
        <end position="911"/>
    </location>
</feature>
<evidence type="ECO:0000256" key="5">
    <source>
        <dbReference type="ARBA" id="ARBA00022786"/>
    </source>
</evidence>
<comment type="caution">
    <text evidence="10">The sequence shown here is derived from an EMBL/GenBank/DDBJ whole genome shotgun (WGS) entry which is preliminary data.</text>
</comment>